<feature type="compositionally biased region" description="Polar residues" evidence="1">
    <location>
        <begin position="451"/>
        <end position="461"/>
    </location>
</feature>
<feature type="region of interest" description="Disordered" evidence="1">
    <location>
        <begin position="697"/>
        <end position="720"/>
    </location>
</feature>
<gene>
    <name evidence="3" type="ORF">MVEN_01522600</name>
</gene>
<feature type="compositionally biased region" description="Polar residues" evidence="1">
    <location>
        <begin position="331"/>
        <end position="341"/>
    </location>
</feature>
<feature type="transmembrane region" description="Helical" evidence="2">
    <location>
        <begin position="1022"/>
        <end position="1041"/>
    </location>
</feature>
<accession>A0A8H6XW52</accession>
<sequence>METSGRPHQNMIQLIRASQQQQYAHEYIDDRSSFVRAQKAEEERIQQDMERAMRAQRRNKARKIARASKVTEQAAHSTTVDDRHYSVGNGHRPSIVAHPQQPAITVTSVDDWRYGGNVRRSSNVVYPQQPELRTETVEKSRLEAFRFPQQVETKTYARPPAAQYAVTRSPPPNHRAQSPGKRRLAPLPRFNPFVRARSESLSSLLDDEQAGKEPVKRKRNASLSALFARINREAENMRMRQGYYYSGSLPPAARCMAEVDLHAPTAIAALRFPDAEDTPPPKPFHAHPVRRSSPLASTQNGSAGTSSGRRRVHSVNPGSSLPSHSRARRPVSTSLGPSQTSSHREAMSSVLEDSGISLFSDEYDLYPRILQDVQRALKLKARREARLKSVNSSPSSNKSEPAASSSSQTKTSPVRSVFAPVPFPPPVPTIRESEPSTSGHSGLRGGRHPVPSSSDEGTTLDWSGVGTDDDRSERRWTMSITKRKDRDMKEKHPSDNAVQTRESMYAAKIVQIKTKISPATLEKASVTCDQLGRRYKVIYNSLPSGDFNILKVARWFGSQEEVVKSSLEQAEPLTWLRDEKAVQTTRNLSALTHCISEFFSQFIHRFSPPISFSSRLFPTSTSALLLRENYPMKAAFLLSLGVKEEAGHHFPPSLFRQRARWVLTIYTVDCLAKAARHATHYQIIRMTVVEAGPAPKTNGRGVDLKPSLSPIPDDRPGPLSSVEKLSVDLPPTATGRTFGQQKVHISLPSGEDLRLQLEQRRQKDADEEQAIREYELKQQLLDATMAQNNRVRQLLNHIAAGVREYDQAQSSLSTSLNIPFKGLPRELVDAFSHDPAAVTGATRTYKGWRAVDDIHHRLARQRETFREFLSCAPNVNRSAVPESALADPIAALMDSLKTLDFERQEIAWRAAEVSQVLKTVQTTHTEVKAEYNGTLSHTSVIYPEISTMVELEESYKDNYQYFWEVAMDVLTFLLDTVAPFWRTYGKRVGTDVQDFLIIPLYRNEFTGEPKRYLIHTLPRRSLRHWIGLFLFFLGTVALTVFQTQAAVSSVWNFWLTGIPYIYVRRILLIPFWISIIIQWWAVVAELSVVLTQMAVVVWWVGWYINIFT</sequence>
<feature type="compositionally biased region" description="Low complexity" evidence="1">
    <location>
        <begin position="388"/>
        <end position="420"/>
    </location>
</feature>
<comment type="caution">
    <text evidence="3">The sequence shown here is derived from an EMBL/GenBank/DDBJ whole genome shotgun (WGS) entry which is preliminary data.</text>
</comment>
<feature type="transmembrane region" description="Helical" evidence="2">
    <location>
        <begin position="1062"/>
        <end position="1082"/>
    </location>
</feature>
<feature type="region of interest" description="Disordered" evidence="1">
    <location>
        <begin position="386"/>
        <end position="472"/>
    </location>
</feature>
<feature type="region of interest" description="Disordered" evidence="1">
    <location>
        <begin position="273"/>
        <end position="348"/>
    </location>
</feature>
<name>A0A8H6XW52_9AGAR</name>
<dbReference type="Proteomes" id="UP000620124">
    <property type="component" value="Unassembled WGS sequence"/>
</dbReference>
<keyword evidence="2" id="KW-1133">Transmembrane helix</keyword>
<protein>
    <submittedName>
        <fullName evidence="3">Uncharacterized protein</fullName>
    </submittedName>
</protein>
<keyword evidence="2" id="KW-0812">Transmembrane</keyword>
<evidence type="ECO:0000256" key="1">
    <source>
        <dbReference type="SAM" id="MobiDB-lite"/>
    </source>
</evidence>
<evidence type="ECO:0000313" key="4">
    <source>
        <dbReference type="Proteomes" id="UP000620124"/>
    </source>
</evidence>
<organism evidence="3 4">
    <name type="scientific">Mycena venus</name>
    <dbReference type="NCBI Taxonomy" id="2733690"/>
    <lineage>
        <taxon>Eukaryota</taxon>
        <taxon>Fungi</taxon>
        <taxon>Dikarya</taxon>
        <taxon>Basidiomycota</taxon>
        <taxon>Agaricomycotina</taxon>
        <taxon>Agaricomycetes</taxon>
        <taxon>Agaricomycetidae</taxon>
        <taxon>Agaricales</taxon>
        <taxon>Marasmiineae</taxon>
        <taxon>Mycenaceae</taxon>
        <taxon>Mycena</taxon>
    </lineage>
</organism>
<dbReference type="AlphaFoldDB" id="A0A8H6XW52"/>
<dbReference type="EMBL" id="JACAZI010000012">
    <property type="protein sequence ID" value="KAF7347656.1"/>
    <property type="molecule type" value="Genomic_DNA"/>
</dbReference>
<evidence type="ECO:0000313" key="3">
    <source>
        <dbReference type="EMBL" id="KAF7347656.1"/>
    </source>
</evidence>
<evidence type="ECO:0000256" key="2">
    <source>
        <dbReference type="SAM" id="Phobius"/>
    </source>
</evidence>
<keyword evidence="2" id="KW-0472">Membrane</keyword>
<dbReference type="OrthoDB" id="3190515at2759"/>
<reference evidence="3" key="1">
    <citation type="submission" date="2020-05" db="EMBL/GenBank/DDBJ databases">
        <title>Mycena genomes resolve the evolution of fungal bioluminescence.</title>
        <authorList>
            <person name="Tsai I.J."/>
        </authorList>
    </citation>
    <scope>NUCLEOTIDE SEQUENCE</scope>
    <source>
        <strain evidence="3">CCC161011</strain>
    </source>
</reference>
<feature type="transmembrane region" description="Helical" evidence="2">
    <location>
        <begin position="1088"/>
        <end position="1107"/>
    </location>
</feature>
<feature type="region of interest" description="Disordered" evidence="1">
    <location>
        <begin position="63"/>
        <end position="86"/>
    </location>
</feature>
<feature type="region of interest" description="Disordered" evidence="1">
    <location>
        <begin position="158"/>
        <end position="185"/>
    </location>
</feature>
<proteinExistence type="predicted"/>
<feature type="compositionally biased region" description="Polar residues" evidence="1">
    <location>
        <begin position="294"/>
        <end position="307"/>
    </location>
</feature>
<keyword evidence="4" id="KW-1185">Reference proteome</keyword>